<protein>
    <recommendedName>
        <fullName evidence="2">Cell shape-determining protein MreC</fullName>
    </recommendedName>
    <alternativeName>
        <fullName evidence="4">Cell shape protein MreC</fullName>
    </alternativeName>
</protein>
<dbReference type="InterPro" id="IPR042177">
    <property type="entry name" value="Cell/Rod_1"/>
</dbReference>
<keyword evidence="5" id="KW-0472">Membrane</keyword>
<accession>W7YRI1</accession>
<evidence type="ECO:0000313" key="8">
    <source>
        <dbReference type="Proteomes" id="UP000019364"/>
    </source>
</evidence>
<dbReference type="PANTHER" id="PTHR34138:SF1">
    <property type="entry name" value="CELL SHAPE-DETERMINING PROTEIN MREC"/>
    <property type="match status" value="1"/>
</dbReference>
<dbReference type="InterPro" id="IPR055342">
    <property type="entry name" value="MreC_beta-barrel_core"/>
</dbReference>
<keyword evidence="5" id="KW-1133">Transmembrane helix</keyword>
<reference evidence="7 8" key="1">
    <citation type="journal article" date="2014" name="Genome Announc.">
        <title>Draft Genome Sequence of Paenibacillus pini JCM 16418T, Isolated from the Rhizosphere of Pine Tree.</title>
        <authorList>
            <person name="Yuki M."/>
            <person name="Oshima K."/>
            <person name="Suda W."/>
            <person name="Oshida Y."/>
            <person name="Kitamura K."/>
            <person name="Iida Y."/>
            <person name="Hattori M."/>
            <person name="Ohkuma M."/>
        </authorList>
    </citation>
    <scope>NUCLEOTIDE SEQUENCE [LARGE SCALE GENOMIC DNA]</scope>
    <source>
        <strain evidence="7 8">JCM 16418</strain>
    </source>
</reference>
<feature type="transmembrane region" description="Helical" evidence="5">
    <location>
        <begin position="7"/>
        <end position="25"/>
    </location>
</feature>
<dbReference type="NCBIfam" id="TIGR00219">
    <property type="entry name" value="mreC"/>
    <property type="match status" value="1"/>
</dbReference>
<feature type="domain" description="Rod shape-determining protein MreC beta-barrel core" evidence="6">
    <location>
        <begin position="123"/>
        <end position="241"/>
    </location>
</feature>
<evidence type="ECO:0000256" key="4">
    <source>
        <dbReference type="ARBA" id="ARBA00032089"/>
    </source>
</evidence>
<proteinExistence type="inferred from homology"/>
<evidence type="ECO:0000256" key="3">
    <source>
        <dbReference type="ARBA" id="ARBA00022960"/>
    </source>
</evidence>
<evidence type="ECO:0000256" key="2">
    <source>
        <dbReference type="ARBA" id="ARBA00013855"/>
    </source>
</evidence>
<keyword evidence="5" id="KW-0812">Transmembrane</keyword>
<dbReference type="InterPro" id="IPR042175">
    <property type="entry name" value="Cell/Rod_MreC_2"/>
</dbReference>
<comment type="similarity">
    <text evidence="1">Belongs to the MreC family.</text>
</comment>
<evidence type="ECO:0000256" key="1">
    <source>
        <dbReference type="ARBA" id="ARBA00009369"/>
    </source>
</evidence>
<dbReference type="Gene3D" id="2.40.10.340">
    <property type="entry name" value="Rod shape-determining protein MreC, domain 1"/>
    <property type="match status" value="1"/>
</dbReference>
<dbReference type="STRING" id="1236976.JCM16418_4208"/>
<name>W7YRI1_9BACL</name>
<dbReference type="eggNOG" id="COG1792">
    <property type="taxonomic scope" value="Bacteria"/>
</dbReference>
<dbReference type="InterPro" id="IPR007221">
    <property type="entry name" value="MreC"/>
</dbReference>
<dbReference type="EMBL" id="BAVZ01000017">
    <property type="protein sequence ID" value="GAF10038.1"/>
    <property type="molecule type" value="Genomic_DNA"/>
</dbReference>
<dbReference type="GO" id="GO:0008360">
    <property type="term" value="P:regulation of cell shape"/>
    <property type="evidence" value="ECO:0007669"/>
    <property type="project" value="UniProtKB-KW"/>
</dbReference>
<sequence length="241" mass="26640">MLGNKRLFVILIGLVMFIALMGFTLNPRASLSWPERFMRDTVGFVQNVFYKPAGFVAGLFKDIGNMKDIYKENEELKIALAQYTRDKANYNFIQAKNAQYEKDLQFKQHQMNKNSYQLHIAQVVSVNPDTINRTLVIDLGSRDGVKVGQSVISVDGLVGVISNVSNFSSTVQLITNMDAKSPKSNEISATAVGKENKTFGTVASYDPTTGKLLMTRIAEDDPIAEKDEIVSSGAGDRFPQG</sequence>
<dbReference type="RefSeq" id="WP_306304810.1">
    <property type="nucleotide sequence ID" value="NZ_BAVZ01000017.1"/>
</dbReference>
<dbReference type="Pfam" id="PF04085">
    <property type="entry name" value="MreC"/>
    <property type="match status" value="1"/>
</dbReference>
<dbReference type="AlphaFoldDB" id="W7YRI1"/>
<dbReference type="Proteomes" id="UP000019364">
    <property type="component" value="Unassembled WGS sequence"/>
</dbReference>
<organism evidence="7 8">
    <name type="scientific">Paenibacillus pini JCM 16418</name>
    <dbReference type="NCBI Taxonomy" id="1236976"/>
    <lineage>
        <taxon>Bacteria</taxon>
        <taxon>Bacillati</taxon>
        <taxon>Bacillota</taxon>
        <taxon>Bacilli</taxon>
        <taxon>Bacillales</taxon>
        <taxon>Paenibacillaceae</taxon>
        <taxon>Paenibacillus</taxon>
    </lineage>
</organism>
<dbReference type="PANTHER" id="PTHR34138">
    <property type="entry name" value="CELL SHAPE-DETERMINING PROTEIN MREC"/>
    <property type="match status" value="1"/>
</dbReference>
<evidence type="ECO:0000313" key="7">
    <source>
        <dbReference type="EMBL" id="GAF10038.1"/>
    </source>
</evidence>
<dbReference type="GO" id="GO:0005886">
    <property type="term" value="C:plasma membrane"/>
    <property type="evidence" value="ECO:0007669"/>
    <property type="project" value="TreeGrafter"/>
</dbReference>
<gene>
    <name evidence="7" type="ORF">JCM16418_4208</name>
</gene>
<keyword evidence="8" id="KW-1185">Reference proteome</keyword>
<keyword evidence="3" id="KW-0133">Cell shape</keyword>
<dbReference type="PIRSF" id="PIRSF038471">
    <property type="entry name" value="MreC"/>
    <property type="match status" value="1"/>
</dbReference>
<comment type="caution">
    <text evidence="7">The sequence shown here is derived from an EMBL/GenBank/DDBJ whole genome shotgun (WGS) entry which is preliminary data.</text>
</comment>
<evidence type="ECO:0000259" key="6">
    <source>
        <dbReference type="Pfam" id="PF04085"/>
    </source>
</evidence>
<evidence type="ECO:0000256" key="5">
    <source>
        <dbReference type="SAM" id="Phobius"/>
    </source>
</evidence>
<dbReference type="Gene3D" id="2.40.10.350">
    <property type="entry name" value="Rod shape-determining protein MreC, domain 2"/>
    <property type="match status" value="1"/>
</dbReference>